<dbReference type="InterPro" id="IPR020472">
    <property type="entry name" value="WD40_PAC1"/>
</dbReference>
<reference evidence="5 6" key="1">
    <citation type="journal article" date="2017" name="Mol. Ecol.">
        <title>Comparative and population genomic landscape of Phellinus noxius: A hypervariable fungus causing root rot in trees.</title>
        <authorList>
            <person name="Chung C.L."/>
            <person name="Lee T.J."/>
            <person name="Akiba M."/>
            <person name="Lee H.H."/>
            <person name="Kuo T.H."/>
            <person name="Liu D."/>
            <person name="Ke H.M."/>
            <person name="Yokoi T."/>
            <person name="Roa M.B."/>
            <person name="Lu M.J."/>
            <person name="Chang Y.Y."/>
            <person name="Ann P.J."/>
            <person name="Tsai J.N."/>
            <person name="Chen C.Y."/>
            <person name="Tzean S.S."/>
            <person name="Ota Y."/>
            <person name="Hattori T."/>
            <person name="Sahashi N."/>
            <person name="Liou R.F."/>
            <person name="Kikuchi T."/>
            <person name="Tsai I.J."/>
        </authorList>
    </citation>
    <scope>NUCLEOTIDE SEQUENCE [LARGE SCALE GENOMIC DNA]</scope>
    <source>
        <strain evidence="5 6">FFPRI411160</strain>
    </source>
</reference>
<dbReference type="SUPFAM" id="SSF50978">
    <property type="entry name" value="WD40 repeat-like"/>
    <property type="match status" value="2"/>
</dbReference>
<dbReference type="PRINTS" id="PR00320">
    <property type="entry name" value="GPROTEINBRPT"/>
</dbReference>
<dbReference type="SMART" id="SM00320">
    <property type="entry name" value="WD40"/>
    <property type="match status" value="11"/>
</dbReference>
<dbReference type="Gene3D" id="2.130.10.10">
    <property type="entry name" value="YVTN repeat-like/Quinoprotein amine dehydrogenase"/>
    <property type="match status" value="4"/>
</dbReference>
<sequence length="1062" mass="119142">MPWTQEGSFSSANIELKDVLKPLTVTDQEANRPKCLRGTRVDLLQQIRIWAQRADSPNVFLLTGGAGTGKSTVARTIAEEFQAQKSLGCYIFFERGKTDSMSITNTVIKTIAYHLACHNSAIAELLSNVIKDDHELSFPSTNILFDRLLHDPLHSVSNSHESEPILVVLDALDECGSTHDQEKLAYLLKDNIPTLPSNFRFIVTSRPEEGVTPLLSYVSLQPRVCEHVKLNHLLDNNRKEVVYYVRHELERLRREKRIIVKGSWEWDENIDKLGDAAQGLFIWAATAINFVNGARAGRFDRLRRLVNDTRGIGMNLDMLYAAVLENCIDWEDDEMKEVFSSVFSLILFGKTPLSDTDIDEILDYEEGTTSDVLSGLHSLVAFEAGQPIRIHHTSLYDYLTSTRCDGSWFIDADVKKNKIVSRCFGLMRDQLRFNICGLETSFKFNRDVPDLEKRVDKRIHPGLLYACRYWAPHLQDVLYSDKLLSDLDDFAYNQLLYWLEVLSLTGALYECFELSLDKAIGWVKELVQVPNLILEQNKETHTPSELLSFLEDARHHLFEFIQPISESTPHLYMTFLPLKGSESDVARHYSRNMKEPTRIDYIGDKSTLDCITQINVGSDVFSISLFSYGDRVLSGSHSGVYVWDVDSGNLIRGPFGGDASVSFSYFGSSIIIVDRDGVVNEWDAYTGERTHGLPMSNVKNITSIAVEPLKYYATGSKDGAIQLWDLWERITVGDPLKGHSGEVLVLSFGDDGQHLASGSEDKSVIIWNVWKQKKKYAALKGHSGPVTSIAFTSSSQKLVSGSLDGTICLWKVSTGEKLLVFSDNGMGGIHSIASFEFEDRYILSGSEDGIIRLWDTEYREVPLKKFIGHTGKVICLSAAFEDRGRRFASGSSDGTIRVWDVERDHTIVDGDICAIAVSSDGEYLVSGSDNGTVSIWRIVTGEQVKVCYSPDGNKIVSGSDDETIRIWDASNATLLLILQGHTDWIYFVTYSYDGLHILSGSGDGTLRVWDAKNGKQIQEPIKEYGDDMRLICFSPDNAYFVSGSWDKTILNTSNSHQHLSMD</sequence>
<dbReference type="InterPro" id="IPR015943">
    <property type="entry name" value="WD40/YVTN_repeat-like_dom_sf"/>
</dbReference>
<keyword evidence="5" id="KW-0675">Receptor</keyword>
<evidence type="ECO:0000313" key="6">
    <source>
        <dbReference type="Proteomes" id="UP000217199"/>
    </source>
</evidence>
<comment type="caution">
    <text evidence="5">The sequence shown here is derived from an EMBL/GenBank/DDBJ whole genome shotgun (WGS) entry which is preliminary data.</text>
</comment>
<feature type="repeat" description="WD" evidence="3">
    <location>
        <begin position="779"/>
        <end position="820"/>
    </location>
</feature>
<evidence type="ECO:0000256" key="1">
    <source>
        <dbReference type="ARBA" id="ARBA00022574"/>
    </source>
</evidence>
<dbReference type="InterPro" id="IPR036322">
    <property type="entry name" value="WD40_repeat_dom_sf"/>
</dbReference>
<name>A0A286U5N2_9AGAM</name>
<feature type="repeat" description="WD" evidence="3">
    <location>
        <begin position="946"/>
        <end position="977"/>
    </location>
</feature>
<dbReference type="InterPro" id="IPR019775">
    <property type="entry name" value="WD40_repeat_CS"/>
</dbReference>
<dbReference type="PROSITE" id="PS50082">
    <property type="entry name" value="WD_REPEATS_2"/>
    <property type="match status" value="8"/>
</dbReference>
<dbReference type="GO" id="GO:1990234">
    <property type="term" value="C:transferase complex"/>
    <property type="evidence" value="ECO:0007669"/>
    <property type="project" value="UniProtKB-ARBA"/>
</dbReference>
<dbReference type="PANTHER" id="PTHR22847:SF637">
    <property type="entry name" value="WD REPEAT DOMAIN 5B"/>
    <property type="match status" value="1"/>
</dbReference>
<dbReference type="InterPro" id="IPR056884">
    <property type="entry name" value="NPHP3-like_N"/>
</dbReference>
<dbReference type="InterPro" id="IPR027417">
    <property type="entry name" value="P-loop_NTPase"/>
</dbReference>
<dbReference type="InterPro" id="IPR001680">
    <property type="entry name" value="WD40_rpt"/>
</dbReference>
<dbReference type="CDD" id="cd00200">
    <property type="entry name" value="WD40"/>
    <property type="match status" value="2"/>
</dbReference>
<evidence type="ECO:0000313" key="5">
    <source>
        <dbReference type="EMBL" id="PAV14885.1"/>
    </source>
</evidence>
<dbReference type="OrthoDB" id="3027122at2759"/>
<keyword evidence="2" id="KW-0677">Repeat</keyword>
<proteinExistence type="predicted"/>
<feature type="domain" description="NACHT" evidence="4">
    <location>
        <begin position="58"/>
        <end position="207"/>
    </location>
</feature>
<dbReference type="Proteomes" id="UP000217199">
    <property type="component" value="Unassembled WGS sequence"/>
</dbReference>
<keyword evidence="6" id="KW-1185">Reference proteome</keyword>
<dbReference type="InterPro" id="IPR007111">
    <property type="entry name" value="NACHT_NTPase"/>
</dbReference>
<accession>A0A286U5N2</accession>
<feature type="repeat" description="WD" evidence="3">
    <location>
        <begin position="694"/>
        <end position="726"/>
    </location>
</feature>
<organism evidence="5 6">
    <name type="scientific">Pyrrhoderma noxium</name>
    <dbReference type="NCBI Taxonomy" id="2282107"/>
    <lineage>
        <taxon>Eukaryota</taxon>
        <taxon>Fungi</taxon>
        <taxon>Dikarya</taxon>
        <taxon>Basidiomycota</taxon>
        <taxon>Agaricomycotina</taxon>
        <taxon>Agaricomycetes</taxon>
        <taxon>Hymenochaetales</taxon>
        <taxon>Hymenochaetaceae</taxon>
        <taxon>Pyrrhoderma</taxon>
    </lineage>
</organism>
<feature type="repeat" description="WD" evidence="3">
    <location>
        <begin position="978"/>
        <end position="1019"/>
    </location>
</feature>
<dbReference type="STRING" id="2282107.A0A286U5N2"/>
<dbReference type="PROSITE" id="PS50837">
    <property type="entry name" value="NACHT"/>
    <property type="match status" value="1"/>
</dbReference>
<dbReference type="Pfam" id="PF00400">
    <property type="entry name" value="WD40"/>
    <property type="match status" value="8"/>
</dbReference>
<dbReference type="Pfam" id="PF24883">
    <property type="entry name" value="NPHP3_N"/>
    <property type="match status" value="1"/>
</dbReference>
<evidence type="ECO:0000256" key="2">
    <source>
        <dbReference type="ARBA" id="ARBA00022737"/>
    </source>
</evidence>
<feature type="repeat" description="WD" evidence="3">
    <location>
        <begin position="866"/>
        <end position="909"/>
    </location>
</feature>
<dbReference type="SUPFAM" id="SSF52540">
    <property type="entry name" value="P-loop containing nucleoside triphosphate hydrolases"/>
    <property type="match status" value="1"/>
</dbReference>
<dbReference type="AlphaFoldDB" id="A0A286U5N2"/>
<dbReference type="PROSITE" id="PS00678">
    <property type="entry name" value="WD_REPEATS_1"/>
    <property type="match status" value="4"/>
</dbReference>
<dbReference type="Gene3D" id="3.40.50.300">
    <property type="entry name" value="P-loop containing nucleotide triphosphate hydrolases"/>
    <property type="match status" value="1"/>
</dbReference>
<evidence type="ECO:0000256" key="3">
    <source>
        <dbReference type="PROSITE-ProRule" id="PRU00221"/>
    </source>
</evidence>
<dbReference type="PROSITE" id="PS50294">
    <property type="entry name" value="WD_REPEATS_REGION"/>
    <property type="match status" value="5"/>
</dbReference>
<gene>
    <name evidence="5" type="ORF">PNOK_0943800</name>
</gene>
<protein>
    <submittedName>
        <fullName evidence="5">Nucleotide-binding-oligomerization-domain like receptor</fullName>
    </submittedName>
</protein>
<keyword evidence="1 3" id="KW-0853">WD repeat</keyword>
<feature type="repeat" description="WD" evidence="3">
    <location>
        <begin position="834"/>
        <end position="857"/>
    </location>
</feature>
<feature type="repeat" description="WD" evidence="3">
    <location>
        <begin position="912"/>
        <end position="946"/>
    </location>
</feature>
<feature type="repeat" description="WD" evidence="3">
    <location>
        <begin position="736"/>
        <end position="769"/>
    </location>
</feature>
<dbReference type="PANTHER" id="PTHR22847">
    <property type="entry name" value="WD40 REPEAT PROTEIN"/>
    <property type="match status" value="1"/>
</dbReference>
<dbReference type="EMBL" id="NBII01000011">
    <property type="protein sequence ID" value="PAV14885.1"/>
    <property type="molecule type" value="Genomic_DNA"/>
</dbReference>
<evidence type="ECO:0000259" key="4">
    <source>
        <dbReference type="PROSITE" id="PS50837"/>
    </source>
</evidence>
<dbReference type="InParanoid" id="A0A286U5N2"/>